<evidence type="ECO:0000313" key="1">
    <source>
        <dbReference type="EMBL" id="OGI66435.1"/>
    </source>
</evidence>
<protein>
    <submittedName>
        <fullName evidence="1">Uncharacterized protein</fullName>
    </submittedName>
</protein>
<dbReference type="AlphaFoldDB" id="A0A1F6VA25"/>
<organism evidence="1 2">
    <name type="scientific">Candidatus Nomurabacteria bacterium RIFCSPHIGHO2_01_FULL_39_10</name>
    <dbReference type="NCBI Taxonomy" id="1801733"/>
    <lineage>
        <taxon>Bacteria</taxon>
        <taxon>Candidatus Nomuraibacteriota</taxon>
    </lineage>
</organism>
<proteinExistence type="predicted"/>
<dbReference type="EMBL" id="MFTJ01000011">
    <property type="protein sequence ID" value="OGI66435.1"/>
    <property type="molecule type" value="Genomic_DNA"/>
</dbReference>
<evidence type="ECO:0000313" key="2">
    <source>
        <dbReference type="Proteomes" id="UP000178700"/>
    </source>
</evidence>
<accession>A0A1F6VA25</accession>
<sequence length="559" mass="65899">MKKNCKNCKKEFEVRKEDLNFYEKIKSPAPNYCPDCRVMRRLAFRNERTLYKRTCSKTGKPIVSLYPENTPFPVYDQHIYNGDEWDPMDYGQDYDPSRPFFDQMLELKNKVPRISLLAINCANSEYVNNTEDSRNCYLIFAAQKNEDCLYCRLLYRSKFVVDGAFVADSELCYECIDVRKSYKCMFAESCETSSDLLFCFDLRDCQNCIFSTNLRHKSYHIFNKPVPREEFEAKKKEILSSYKKLNEAKKIFEEVKKKALVKYSHQVKCNNATGDYLYNCHQTSFAFDSENSKNCKYIADAETPLDCYDLNNTYYNPELCLDIMGVLRTYNSKHSVYIFYTSDLEYCDSVNNSESCFGCVGLRKKKYCILNKQYGKEEYEKLKKQIVESMKKEAIYGDFLPPALSPFGYNETLSQTYFPLTESEAKALGYNWQDEASGTYGKETIREKDMPETVNEISEDILKEILVCKECKKNFRITKSEFDFYKRMNLPLPHKDFECRHQDRMKKRNPRKLWPRACMCELKTHQHGATKCPNEFETSYSLERPEIVYCETCYQQEVS</sequence>
<reference evidence="1 2" key="1">
    <citation type="journal article" date="2016" name="Nat. Commun.">
        <title>Thousands of microbial genomes shed light on interconnected biogeochemical processes in an aquifer system.</title>
        <authorList>
            <person name="Anantharaman K."/>
            <person name="Brown C.T."/>
            <person name="Hug L.A."/>
            <person name="Sharon I."/>
            <person name="Castelle C.J."/>
            <person name="Probst A.J."/>
            <person name="Thomas B.C."/>
            <person name="Singh A."/>
            <person name="Wilkins M.J."/>
            <person name="Karaoz U."/>
            <person name="Brodie E.L."/>
            <person name="Williams K.H."/>
            <person name="Hubbard S.S."/>
            <person name="Banfield J.F."/>
        </authorList>
    </citation>
    <scope>NUCLEOTIDE SEQUENCE [LARGE SCALE GENOMIC DNA]</scope>
</reference>
<name>A0A1F6VA25_9BACT</name>
<gene>
    <name evidence="1" type="ORF">A2642_04820</name>
</gene>
<comment type="caution">
    <text evidence="1">The sequence shown here is derived from an EMBL/GenBank/DDBJ whole genome shotgun (WGS) entry which is preliminary data.</text>
</comment>
<dbReference type="Proteomes" id="UP000178700">
    <property type="component" value="Unassembled WGS sequence"/>
</dbReference>